<dbReference type="GeneID" id="62194484"/>
<dbReference type="OrthoDB" id="365981at2759"/>
<evidence type="ECO:0000313" key="2">
    <source>
        <dbReference type="EMBL" id="QPG73769.1"/>
    </source>
</evidence>
<evidence type="ECO:0000313" key="3">
    <source>
        <dbReference type="Proteomes" id="UP000662931"/>
    </source>
</evidence>
<organism evidence="2 3">
    <name type="scientific">Eeniella nana</name>
    <name type="common">Yeast</name>
    <name type="synonym">Brettanomyces nanus</name>
    <dbReference type="NCBI Taxonomy" id="13502"/>
    <lineage>
        <taxon>Eukaryota</taxon>
        <taxon>Fungi</taxon>
        <taxon>Dikarya</taxon>
        <taxon>Ascomycota</taxon>
        <taxon>Saccharomycotina</taxon>
        <taxon>Pichiomycetes</taxon>
        <taxon>Pichiales</taxon>
        <taxon>Pichiaceae</taxon>
        <taxon>Brettanomyces</taxon>
    </lineage>
</organism>
<dbReference type="GO" id="GO:0003688">
    <property type="term" value="F:DNA replication origin binding"/>
    <property type="evidence" value="ECO:0007669"/>
    <property type="project" value="TreeGrafter"/>
</dbReference>
<gene>
    <name evidence="2" type="ORF">FOA43_001083</name>
</gene>
<dbReference type="GO" id="GO:0005664">
    <property type="term" value="C:nuclear origin of replication recognition complex"/>
    <property type="evidence" value="ECO:0007669"/>
    <property type="project" value="TreeGrafter"/>
</dbReference>
<reference evidence="2" key="1">
    <citation type="submission" date="2020-10" db="EMBL/GenBank/DDBJ databases">
        <authorList>
            <person name="Roach M.J.R."/>
        </authorList>
    </citation>
    <scope>NUCLEOTIDE SEQUENCE</scope>
    <source>
        <strain evidence="2">CBS 1945</strain>
    </source>
</reference>
<sequence>MSNYQKYEEICSVNKFKSRELTLISSFIAEDWRTNSPCLVVEGPNSSGKTYTVRKYCDYLKEKNDIDYVMIECDYCLTRRRVLQMILRYMYRAVGVDESRMNRVANRSENLSNFVYSMKRVISNGDGKKRKRLTTQPTIFILDRLDKMAAGEQPEEICTALARLHEQSILFAGFSFIFIVNRADHMDISTMSLPTVEFEHYSCDEIKMIIVESFVKQQWIEKTVKKLNSSRIGETQLKHFVKSYVEYMVDTYGSYFGRNIEMVVPVLKKIWPVFYEPVKRRGSIKPRVNDVLTSFMKNKKLLQTEMGLVNRLEETDRSIIEEEKKRKYEELVATDDNSRGHYDLSNRTKYLIIASYLASFTEIKYDMANYSRNREMRSNRRIRFHRKKRYEGKTLSSRLMSPQPFTLERMLAILRAIYKEFDQKVALNNDVELMNEMATLTNLKTLIKLSGNDTIGGGTKWRSNVQWTVVKKFANDLGFKIENYLQ</sequence>
<dbReference type="PANTHER" id="PTHR12705:SF0">
    <property type="entry name" value="ORIGIN RECOGNITION COMPLEX SUBUNIT 5"/>
    <property type="match status" value="1"/>
</dbReference>
<keyword evidence="3" id="KW-1185">Reference proteome</keyword>
<proteinExistence type="predicted"/>
<dbReference type="RefSeq" id="XP_038777334.1">
    <property type="nucleotide sequence ID" value="XM_038921406.1"/>
</dbReference>
<dbReference type="InterPro" id="IPR020796">
    <property type="entry name" value="ORC5"/>
</dbReference>
<dbReference type="AlphaFoldDB" id="A0A875S1Q0"/>
<dbReference type="SUPFAM" id="SSF52540">
    <property type="entry name" value="P-loop containing nucleoside triphosphate hydrolases"/>
    <property type="match status" value="1"/>
</dbReference>
<evidence type="ECO:0000259" key="1">
    <source>
        <dbReference type="Pfam" id="PF14630"/>
    </source>
</evidence>
<accession>A0A875S1Q0</accession>
<protein>
    <recommendedName>
        <fullName evidence="1">Origin recognition complex subunit 5 C-terminal domain-containing protein</fullName>
    </recommendedName>
</protein>
<dbReference type="Proteomes" id="UP000662931">
    <property type="component" value="Chromosome 1"/>
</dbReference>
<dbReference type="InterPro" id="IPR027417">
    <property type="entry name" value="P-loop_NTPase"/>
</dbReference>
<name>A0A875S1Q0_EENNA</name>
<dbReference type="Pfam" id="PF14630">
    <property type="entry name" value="ORC5_C"/>
    <property type="match status" value="1"/>
</dbReference>
<dbReference type="Gene3D" id="3.40.50.300">
    <property type="entry name" value="P-loop containing nucleotide triphosphate hydrolases"/>
    <property type="match status" value="1"/>
</dbReference>
<dbReference type="GO" id="GO:0006270">
    <property type="term" value="P:DNA replication initiation"/>
    <property type="evidence" value="ECO:0007669"/>
    <property type="project" value="TreeGrafter"/>
</dbReference>
<dbReference type="EMBL" id="CP064812">
    <property type="protein sequence ID" value="QPG73769.1"/>
    <property type="molecule type" value="Genomic_DNA"/>
</dbReference>
<dbReference type="KEGG" id="bnn:FOA43_001083"/>
<dbReference type="InterPro" id="IPR047088">
    <property type="entry name" value="ORC5_C"/>
</dbReference>
<dbReference type="PANTHER" id="PTHR12705">
    <property type="entry name" value="ORIGIN RECOGNITION COMPLEX SUBUNIT 5"/>
    <property type="match status" value="1"/>
</dbReference>
<feature type="domain" description="Origin recognition complex subunit 5 C-terminal" evidence="1">
    <location>
        <begin position="344"/>
        <end position="485"/>
    </location>
</feature>